<dbReference type="AlphaFoldDB" id="A0A1C0A652"/>
<dbReference type="GO" id="GO:0016757">
    <property type="term" value="F:glycosyltransferase activity"/>
    <property type="evidence" value="ECO:0007669"/>
    <property type="project" value="InterPro"/>
</dbReference>
<sequence>MKKKLVMYFDRMKDRHLNKDVGLLPYFIAKKFNLDLEYITADDCGLKRFKNYRITKIKRLPSYRFNIFFYLYLIKNAKNIDCLMTIHFKSRNLLIGMLYKKLNSNGKFYIKLDLSSDDKKYSNKDIRIEESDNFIQRKIKTLKRIYRRRKFYFIKYVDLISSEVIEVYENINQHGLYGNKISDRLTLLFNGMDNERNNIKLNKYSQKEDIILTVGRLGIHSKNTEFFLDVIKELDLKNWKVILVGPITDEFKKKIELFYKENPSLKERVIFTGNISDRDKLLNYYNKSKVFCLTSRTEGFALVLPEARYYGNYIVTTDVGGAKEVTEEGEYGRVIPQGNKTEFVEVLQEIINDEMDLEKKYNKIVSRRYEITWENLIEINQELSMFLGDNKNWN</sequence>
<dbReference type="EMBL" id="LWDV01000010">
    <property type="protein sequence ID" value="OCL25576.1"/>
    <property type="molecule type" value="Genomic_DNA"/>
</dbReference>
<reference evidence="3 4" key="2">
    <citation type="submission" date="2016-08" db="EMBL/GenBank/DDBJ databases">
        <title>Orenia metallireducens sp. nov. strain Z6, a Novel Metal-reducing Firmicute from the Deep Subsurface.</title>
        <authorList>
            <person name="Maxim B.I."/>
            <person name="Kenneth K."/>
            <person name="Flynn T.M."/>
            <person name="Oloughlin E.J."/>
            <person name="Locke R.A."/>
            <person name="Weber J.R."/>
            <person name="Egan S.M."/>
            <person name="Mackie R.I."/>
            <person name="Cann I.K."/>
        </authorList>
    </citation>
    <scope>NUCLEOTIDE SEQUENCE [LARGE SCALE GENOMIC DNA]</scope>
    <source>
        <strain evidence="3 4">Z6</strain>
    </source>
</reference>
<evidence type="ECO:0000313" key="4">
    <source>
        <dbReference type="Proteomes" id="UP000093514"/>
    </source>
</evidence>
<dbReference type="Pfam" id="PF00534">
    <property type="entry name" value="Glycos_transf_1"/>
    <property type="match status" value="1"/>
</dbReference>
<organism evidence="3 4">
    <name type="scientific">Orenia metallireducens</name>
    <dbReference type="NCBI Taxonomy" id="1413210"/>
    <lineage>
        <taxon>Bacteria</taxon>
        <taxon>Bacillati</taxon>
        <taxon>Bacillota</taxon>
        <taxon>Clostridia</taxon>
        <taxon>Halanaerobiales</taxon>
        <taxon>Halobacteroidaceae</taxon>
        <taxon>Orenia</taxon>
    </lineage>
</organism>
<dbReference type="PANTHER" id="PTHR46401:SF2">
    <property type="entry name" value="GLYCOSYLTRANSFERASE WBBK-RELATED"/>
    <property type="match status" value="1"/>
</dbReference>
<dbReference type="CDD" id="cd03801">
    <property type="entry name" value="GT4_PimA-like"/>
    <property type="match status" value="1"/>
</dbReference>
<evidence type="ECO:0000256" key="1">
    <source>
        <dbReference type="ARBA" id="ARBA00022679"/>
    </source>
</evidence>
<proteinExistence type="predicted"/>
<name>A0A1C0A652_9FIRM</name>
<dbReference type="PANTHER" id="PTHR46401">
    <property type="entry name" value="GLYCOSYLTRANSFERASE WBBK-RELATED"/>
    <property type="match status" value="1"/>
</dbReference>
<dbReference type="Gene3D" id="3.40.50.2000">
    <property type="entry name" value="Glycogen Phosphorylase B"/>
    <property type="match status" value="2"/>
</dbReference>
<reference evidence="4" key="1">
    <citation type="submission" date="2016-07" db="EMBL/GenBank/DDBJ databases">
        <authorList>
            <person name="Florea S."/>
            <person name="Webb J.S."/>
            <person name="Jaromczyk J."/>
            <person name="Schardl C.L."/>
        </authorList>
    </citation>
    <scope>NUCLEOTIDE SEQUENCE [LARGE SCALE GENOMIC DNA]</scope>
    <source>
        <strain evidence="4">Z6</strain>
    </source>
</reference>
<keyword evidence="4" id="KW-1185">Reference proteome</keyword>
<dbReference type="SUPFAM" id="SSF53756">
    <property type="entry name" value="UDP-Glycosyltransferase/glycogen phosphorylase"/>
    <property type="match status" value="1"/>
</dbReference>
<dbReference type="OrthoDB" id="9787617at2"/>
<dbReference type="RefSeq" id="WP_068719488.1">
    <property type="nucleotide sequence ID" value="NZ_LWDV01000010.1"/>
</dbReference>
<dbReference type="InterPro" id="IPR001296">
    <property type="entry name" value="Glyco_trans_1"/>
</dbReference>
<feature type="domain" description="Glycosyl transferase family 1" evidence="2">
    <location>
        <begin position="203"/>
        <end position="362"/>
    </location>
</feature>
<evidence type="ECO:0000259" key="2">
    <source>
        <dbReference type="Pfam" id="PF00534"/>
    </source>
</evidence>
<gene>
    <name evidence="3" type="ORF">U472_14690</name>
</gene>
<dbReference type="Proteomes" id="UP000093514">
    <property type="component" value="Unassembled WGS sequence"/>
</dbReference>
<comment type="caution">
    <text evidence="3">The sequence shown here is derived from an EMBL/GenBank/DDBJ whole genome shotgun (WGS) entry which is preliminary data.</text>
</comment>
<accession>A0A1C0A652</accession>
<protein>
    <recommendedName>
        <fullName evidence="2">Glycosyl transferase family 1 domain-containing protein</fullName>
    </recommendedName>
</protein>
<evidence type="ECO:0000313" key="3">
    <source>
        <dbReference type="EMBL" id="OCL25576.1"/>
    </source>
</evidence>
<keyword evidence="1" id="KW-0808">Transferase</keyword>